<dbReference type="EMBL" id="FNIG01000007">
    <property type="protein sequence ID" value="SDN68794.1"/>
    <property type="molecule type" value="Genomic_DNA"/>
</dbReference>
<dbReference type="AlphaFoldDB" id="A0A1H0DF77"/>
<dbReference type="STRING" id="237069.SAMN05216498_2848"/>
<accession>A0A1H0DF77</accession>
<gene>
    <name evidence="1" type="ORF">SAMN05216498_2848</name>
</gene>
<name>A0A1H0DF77_9BACI</name>
<evidence type="ECO:0000313" key="2">
    <source>
        <dbReference type="Proteomes" id="UP000199334"/>
    </source>
</evidence>
<reference evidence="1 2" key="1">
    <citation type="submission" date="2016-10" db="EMBL/GenBank/DDBJ databases">
        <authorList>
            <person name="de Groot N.N."/>
        </authorList>
    </citation>
    <scope>NUCLEOTIDE SEQUENCE [LARGE SCALE GENOMIC DNA]</scope>
    <source>
        <strain evidence="1 2">CGMCC 1.3442</strain>
    </source>
</reference>
<proteinExistence type="predicted"/>
<evidence type="ECO:0000313" key="1">
    <source>
        <dbReference type="EMBL" id="SDN68794.1"/>
    </source>
</evidence>
<sequence length="66" mass="7888">MDLKMEYKHAKNIVNNHGWGYFLNCFQQIYPDRHFYGCSQSRYFVGSEYICKLKGKNGDLIVGWFK</sequence>
<organism evidence="1 2">
    <name type="scientific">Tenuibacillus multivorans</name>
    <dbReference type="NCBI Taxonomy" id="237069"/>
    <lineage>
        <taxon>Bacteria</taxon>
        <taxon>Bacillati</taxon>
        <taxon>Bacillota</taxon>
        <taxon>Bacilli</taxon>
        <taxon>Bacillales</taxon>
        <taxon>Bacillaceae</taxon>
        <taxon>Tenuibacillus</taxon>
    </lineage>
</organism>
<keyword evidence="2" id="KW-1185">Reference proteome</keyword>
<protein>
    <submittedName>
        <fullName evidence="1">Uncharacterized protein</fullName>
    </submittedName>
</protein>
<dbReference type="Proteomes" id="UP000199334">
    <property type="component" value="Unassembled WGS sequence"/>
</dbReference>